<sequence length="77" mass="9085">MLKGNNRIYLLERNRSIFESAENSILSWSHIGTNSIPAEYYQSSFVLYKKCYYIVDYGNKLWKFDLTSKQASYINTV</sequence>
<proteinExistence type="predicted"/>
<dbReference type="EMBL" id="CAJZBQ010000013">
    <property type="protein sequence ID" value="CAG9315495.1"/>
    <property type="molecule type" value="Genomic_DNA"/>
</dbReference>
<keyword evidence="2" id="KW-1185">Reference proteome</keyword>
<evidence type="ECO:0000313" key="2">
    <source>
        <dbReference type="Proteomes" id="UP001162131"/>
    </source>
</evidence>
<name>A0AAU9IW63_9CILI</name>
<dbReference type="AlphaFoldDB" id="A0AAU9IW63"/>
<comment type="caution">
    <text evidence="1">The sequence shown here is derived from an EMBL/GenBank/DDBJ whole genome shotgun (WGS) entry which is preliminary data.</text>
</comment>
<reference evidence="1" key="1">
    <citation type="submission" date="2021-09" db="EMBL/GenBank/DDBJ databases">
        <authorList>
            <consortium name="AG Swart"/>
            <person name="Singh M."/>
            <person name="Singh A."/>
            <person name="Seah K."/>
            <person name="Emmerich C."/>
        </authorList>
    </citation>
    <scope>NUCLEOTIDE SEQUENCE</scope>
    <source>
        <strain evidence="1">ATCC30299</strain>
    </source>
</reference>
<evidence type="ECO:0000313" key="1">
    <source>
        <dbReference type="EMBL" id="CAG9315495.1"/>
    </source>
</evidence>
<protein>
    <submittedName>
        <fullName evidence="1">Uncharacterized protein</fullName>
    </submittedName>
</protein>
<gene>
    <name evidence="1" type="ORF">BSTOLATCC_MIC13263</name>
</gene>
<accession>A0AAU9IW63</accession>
<dbReference type="Proteomes" id="UP001162131">
    <property type="component" value="Unassembled WGS sequence"/>
</dbReference>
<organism evidence="1 2">
    <name type="scientific">Blepharisma stoltei</name>
    <dbReference type="NCBI Taxonomy" id="1481888"/>
    <lineage>
        <taxon>Eukaryota</taxon>
        <taxon>Sar</taxon>
        <taxon>Alveolata</taxon>
        <taxon>Ciliophora</taxon>
        <taxon>Postciliodesmatophora</taxon>
        <taxon>Heterotrichea</taxon>
        <taxon>Heterotrichida</taxon>
        <taxon>Blepharismidae</taxon>
        <taxon>Blepharisma</taxon>
    </lineage>
</organism>